<dbReference type="InterPro" id="IPR046291">
    <property type="entry name" value="DUF6328"/>
</dbReference>
<feature type="transmembrane region" description="Helical" evidence="2">
    <location>
        <begin position="134"/>
        <end position="155"/>
    </location>
</feature>
<dbReference type="EMBL" id="JAHKNI010000010">
    <property type="protein sequence ID" value="MBU3065323.1"/>
    <property type="molecule type" value="Genomic_DNA"/>
</dbReference>
<evidence type="ECO:0000313" key="3">
    <source>
        <dbReference type="EMBL" id="MBU3065323.1"/>
    </source>
</evidence>
<sequence length="196" mass="21539">MVAEYSSRQWSPRRVGTSSRRGHPHAEPSHSGSASIIDIDSAATISDYSERSYSEILQEIRVAQGVGQAVVAFQLGLGFTSRFGALGTAQRSMYVIMLVLSVTSIALLVAPILYRQLTFRHQPVNPTIAASRCVLAGMAMLMCSIVASLLFALFVVCSVRLAVAVGVVAFAWFVICWFAYPMWARSRLVQLSRHRR</sequence>
<protein>
    <submittedName>
        <fullName evidence="3">Uncharacterized protein</fullName>
    </submittedName>
</protein>
<comment type="caution">
    <text evidence="3">The sequence shown here is derived from an EMBL/GenBank/DDBJ whole genome shotgun (WGS) entry which is preliminary data.</text>
</comment>
<evidence type="ECO:0000313" key="4">
    <source>
        <dbReference type="Proteomes" id="UP000733379"/>
    </source>
</evidence>
<organism evidence="3 4">
    <name type="scientific">Nocardia albiluteola</name>
    <dbReference type="NCBI Taxonomy" id="2842303"/>
    <lineage>
        <taxon>Bacteria</taxon>
        <taxon>Bacillati</taxon>
        <taxon>Actinomycetota</taxon>
        <taxon>Actinomycetes</taxon>
        <taxon>Mycobacteriales</taxon>
        <taxon>Nocardiaceae</taxon>
        <taxon>Nocardia</taxon>
    </lineage>
</organism>
<dbReference type="Pfam" id="PF19853">
    <property type="entry name" value="DUF6328"/>
    <property type="match status" value="1"/>
</dbReference>
<accession>A0ABS6B7Z3</accession>
<keyword evidence="2" id="KW-0812">Transmembrane</keyword>
<keyword evidence="4" id="KW-1185">Reference proteome</keyword>
<proteinExistence type="predicted"/>
<feature type="region of interest" description="Disordered" evidence="1">
    <location>
        <begin position="1"/>
        <end position="33"/>
    </location>
</feature>
<name>A0ABS6B7Z3_9NOCA</name>
<dbReference type="Proteomes" id="UP000733379">
    <property type="component" value="Unassembled WGS sequence"/>
</dbReference>
<feature type="compositionally biased region" description="Polar residues" evidence="1">
    <location>
        <begin position="1"/>
        <end position="10"/>
    </location>
</feature>
<feature type="transmembrane region" description="Helical" evidence="2">
    <location>
        <begin position="161"/>
        <end position="183"/>
    </location>
</feature>
<evidence type="ECO:0000256" key="1">
    <source>
        <dbReference type="SAM" id="MobiDB-lite"/>
    </source>
</evidence>
<feature type="transmembrane region" description="Helical" evidence="2">
    <location>
        <begin position="93"/>
        <end position="114"/>
    </location>
</feature>
<dbReference type="RefSeq" id="WP_215921364.1">
    <property type="nucleotide sequence ID" value="NZ_JAHKNI010000010.1"/>
</dbReference>
<keyword evidence="2" id="KW-0472">Membrane</keyword>
<keyword evidence="2" id="KW-1133">Transmembrane helix</keyword>
<evidence type="ECO:0000256" key="2">
    <source>
        <dbReference type="SAM" id="Phobius"/>
    </source>
</evidence>
<reference evidence="3 4" key="1">
    <citation type="submission" date="2021-06" db="EMBL/GenBank/DDBJ databases">
        <title>Actinomycetes sequencing.</title>
        <authorList>
            <person name="Shan Q."/>
        </authorList>
    </citation>
    <scope>NUCLEOTIDE SEQUENCE [LARGE SCALE GENOMIC DNA]</scope>
    <source>
        <strain evidence="3 4">NEAU-G5</strain>
    </source>
</reference>
<gene>
    <name evidence="3" type="ORF">KO481_27820</name>
</gene>